<evidence type="ECO:0000313" key="3">
    <source>
        <dbReference type="Proteomes" id="UP000265520"/>
    </source>
</evidence>
<reference evidence="2 3" key="1">
    <citation type="journal article" date="2018" name="Front. Plant Sci.">
        <title>Red Clover (Trifolium pratense) and Zigzag Clover (T. medium) - A Picture of Genomic Similarities and Differences.</title>
        <authorList>
            <person name="Dluhosova J."/>
            <person name="Istvanek J."/>
            <person name="Nedelnik J."/>
            <person name="Repkova J."/>
        </authorList>
    </citation>
    <scope>NUCLEOTIDE SEQUENCE [LARGE SCALE GENOMIC DNA]</scope>
    <source>
        <strain evidence="3">cv. 10/8</strain>
        <tissue evidence="2">Leaf</tissue>
    </source>
</reference>
<proteinExistence type="predicted"/>
<feature type="compositionally biased region" description="Low complexity" evidence="1">
    <location>
        <begin position="15"/>
        <end position="26"/>
    </location>
</feature>
<feature type="compositionally biased region" description="Pro residues" evidence="1">
    <location>
        <begin position="27"/>
        <end position="41"/>
    </location>
</feature>
<organism evidence="2 3">
    <name type="scientific">Trifolium medium</name>
    <dbReference type="NCBI Taxonomy" id="97028"/>
    <lineage>
        <taxon>Eukaryota</taxon>
        <taxon>Viridiplantae</taxon>
        <taxon>Streptophyta</taxon>
        <taxon>Embryophyta</taxon>
        <taxon>Tracheophyta</taxon>
        <taxon>Spermatophyta</taxon>
        <taxon>Magnoliopsida</taxon>
        <taxon>eudicotyledons</taxon>
        <taxon>Gunneridae</taxon>
        <taxon>Pentapetalae</taxon>
        <taxon>rosids</taxon>
        <taxon>fabids</taxon>
        <taxon>Fabales</taxon>
        <taxon>Fabaceae</taxon>
        <taxon>Papilionoideae</taxon>
        <taxon>50 kb inversion clade</taxon>
        <taxon>NPAAA clade</taxon>
        <taxon>Hologalegina</taxon>
        <taxon>IRL clade</taxon>
        <taxon>Trifolieae</taxon>
        <taxon>Trifolium</taxon>
    </lineage>
</organism>
<protein>
    <submittedName>
        <fullName evidence="2">Calcium-binding EF hand-like protein</fullName>
    </submittedName>
</protein>
<feature type="non-terminal residue" evidence="2">
    <location>
        <position position="72"/>
    </location>
</feature>
<evidence type="ECO:0000256" key="1">
    <source>
        <dbReference type="SAM" id="MobiDB-lite"/>
    </source>
</evidence>
<sequence>GPAASKIPAPQINFSATVTPPSAAAPTPTPTPQVNPGPRGPVPNQNLPASQISQQARPLQNLSAGVPTQGVA</sequence>
<feature type="non-terminal residue" evidence="2">
    <location>
        <position position="1"/>
    </location>
</feature>
<name>A0A392VAF3_9FABA</name>
<dbReference type="AlphaFoldDB" id="A0A392VAF3"/>
<accession>A0A392VAF3</accession>
<comment type="caution">
    <text evidence="2">The sequence shown here is derived from an EMBL/GenBank/DDBJ whole genome shotgun (WGS) entry which is preliminary data.</text>
</comment>
<feature type="region of interest" description="Disordered" evidence="1">
    <location>
        <begin position="1"/>
        <end position="72"/>
    </location>
</feature>
<keyword evidence="3" id="KW-1185">Reference proteome</keyword>
<feature type="compositionally biased region" description="Polar residues" evidence="1">
    <location>
        <begin position="43"/>
        <end position="63"/>
    </location>
</feature>
<evidence type="ECO:0000313" key="2">
    <source>
        <dbReference type="EMBL" id="MCI85107.1"/>
    </source>
</evidence>
<dbReference type="EMBL" id="LXQA011107354">
    <property type="protein sequence ID" value="MCI85107.1"/>
    <property type="molecule type" value="Genomic_DNA"/>
</dbReference>
<dbReference type="Proteomes" id="UP000265520">
    <property type="component" value="Unassembled WGS sequence"/>
</dbReference>